<evidence type="ECO:0000313" key="1">
    <source>
        <dbReference type="EMBL" id="QHU00389.1"/>
    </source>
</evidence>
<proteinExistence type="predicted"/>
<sequence>MTSLKELYDNTFLEIIEEDVTKINEECNLPYNSKMVLKRLKENGTYKGTFKKEYYQKLEHIKILNTLKIYS</sequence>
<dbReference type="EMBL" id="MN740327">
    <property type="protein sequence ID" value="QHU00389.1"/>
    <property type="molecule type" value="Genomic_DNA"/>
</dbReference>
<name>A0A6C0J3Z7_9ZZZZ</name>
<organism evidence="1">
    <name type="scientific">viral metagenome</name>
    <dbReference type="NCBI Taxonomy" id="1070528"/>
    <lineage>
        <taxon>unclassified sequences</taxon>
        <taxon>metagenomes</taxon>
        <taxon>organismal metagenomes</taxon>
    </lineage>
</organism>
<protein>
    <submittedName>
        <fullName evidence="1">Uncharacterized protein</fullName>
    </submittedName>
</protein>
<accession>A0A6C0J3Z7</accession>
<dbReference type="AlphaFoldDB" id="A0A6C0J3Z7"/>
<reference evidence="1" key="1">
    <citation type="journal article" date="2020" name="Nature">
        <title>Giant virus diversity and host interactions through global metagenomics.</title>
        <authorList>
            <person name="Schulz F."/>
            <person name="Roux S."/>
            <person name="Paez-Espino D."/>
            <person name="Jungbluth S."/>
            <person name="Walsh D.A."/>
            <person name="Denef V.J."/>
            <person name="McMahon K.D."/>
            <person name="Konstantinidis K.T."/>
            <person name="Eloe-Fadrosh E.A."/>
            <person name="Kyrpides N.C."/>
            <person name="Woyke T."/>
        </authorList>
    </citation>
    <scope>NUCLEOTIDE SEQUENCE</scope>
    <source>
        <strain evidence="1">GVMAG-M-3300025860-20</strain>
    </source>
</reference>